<dbReference type="FunFam" id="2.10.25.10:FF:000033">
    <property type="entry name" value="Laminin subunit alpha 2"/>
    <property type="match status" value="1"/>
</dbReference>
<feature type="domain" description="Ig-like" evidence="15">
    <location>
        <begin position="1964"/>
        <end position="2050"/>
    </location>
</feature>
<feature type="domain" description="Ig-like" evidence="15">
    <location>
        <begin position="2155"/>
        <end position="2198"/>
    </location>
</feature>
<protein>
    <recommendedName>
        <fullName evidence="19">Basement membrane-specific heparan sulfate proteoglycan core protein</fullName>
    </recommendedName>
</protein>
<dbReference type="SMART" id="SM00408">
    <property type="entry name" value="IGc2"/>
    <property type="match status" value="6"/>
</dbReference>
<dbReference type="PROSITE" id="PS51115">
    <property type="entry name" value="LAMININ_IVA"/>
    <property type="match status" value="3"/>
</dbReference>
<feature type="disulfide bond" evidence="11">
    <location>
        <begin position="556"/>
        <end position="571"/>
    </location>
</feature>
<dbReference type="InterPro" id="IPR000742">
    <property type="entry name" value="EGF"/>
</dbReference>
<feature type="domain" description="Ig-like" evidence="15">
    <location>
        <begin position="353"/>
        <end position="438"/>
    </location>
</feature>
<evidence type="ECO:0000259" key="16">
    <source>
        <dbReference type="PROSITE" id="PS51115"/>
    </source>
</evidence>
<evidence type="ECO:0000256" key="12">
    <source>
        <dbReference type="PROSITE-ProRule" id="PRU00460"/>
    </source>
</evidence>
<organism evidence="17 18">
    <name type="scientific">Aromia moschata</name>
    <dbReference type="NCBI Taxonomy" id="1265417"/>
    <lineage>
        <taxon>Eukaryota</taxon>
        <taxon>Metazoa</taxon>
        <taxon>Ecdysozoa</taxon>
        <taxon>Arthropoda</taxon>
        <taxon>Hexapoda</taxon>
        <taxon>Insecta</taxon>
        <taxon>Pterygota</taxon>
        <taxon>Neoptera</taxon>
        <taxon>Endopterygota</taxon>
        <taxon>Coleoptera</taxon>
        <taxon>Polyphaga</taxon>
        <taxon>Cucujiformia</taxon>
        <taxon>Chrysomeloidea</taxon>
        <taxon>Cerambycidae</taxon>
        <taxon>Cerambycinae</taxon>
        <taxon>Callichromatini</taxon>
        <taxon>Aromia</taxon>
    </lineage>
</organism>
<dbReference type="FunFam" id="2.10.25.10:FF:000090">
    <property type="entry name" value="laminin subunit alpha"/>
    <property type="match status" value="1"/>
</dbReference>
<dbReference type="SUPFAM" id="SSF57196">
    <property type="entry name" value="EGF/Laminin"/>
    <property type="match status" value="2"/>
</dbReference>
<dbReference type="PROSITE" id="PS01248">
    <property type="entry name" value="EGF_LAM_1"/>
    <property type="match status" value="4"/>
</dbReference>
<feature type="disulfide bond" evidence="11">
    <location>
        <begin position="454"/>
        <end position="466"/>
    </location>
</feature>
<evidence type="ECO:0000256" key="9">
    <source>
        <dbReference type="ARBA" id="ARBA00023292"/>
    </source>
</evidence>
<feature type="domain" description="Laminin IV type A" evidence="16">
    <location>
        <begin position="696"/>
        <end position="887"/>
    </location>
</feature>
<dbReference type="GO" id="GO:0005604">
    <property type="term" value="C:basement membrane"/>
    <property type="evidence" value="ECO:0007669"/>
    <property type="project" value="UniProtKB-SubCell"/>
</dbReference>
<evidence type="ECO:0000313" key="17">
    <source>
        <dbReference type="EMBL" id="KAJ8950523.1"/>
    </source>
</evidence>
<feature type="disulfide bond" evidence="11">
    <location>
        <begin position="512"/>
        <end position="527"/>
    </location>
</feature>
<feature type="disulfide bond" evidence="11">
    <location>
        <begin position="152"/>
        <end position="167"/>
    </location>
</feature>
<evidence type="ECO:0000256" key="10">
    <source>
        <dbReference type="PROSITE-ProRule" id="PRU00076"/>
    </source>
</evidence>
<evidence type="ECO:0008006" key="19">
    <source>
        <dbReference type="Google" id="ProtNLM"/>
    </source>
</evidence>
<dbReference type="SMART" id="SM00409">
    <property type="entry name" value="IG"/>
    <property type="match status" value="8"/>
</dbReference>
<dbReference type="InterPro" id="IPR003598">
    <property type="entry name" value="Ig_sub2"/>
</dbReference>
<feature type="disulfide bond" evidence="11">
    <location>
        <begin position="210"/>
        <end position="222"/>
    </location>
</feature>
<dbReference type="PANTHER" id="PTHR10574">
    <property type="entry name" value="NETRIN/LAMININ-RELATED"/>
    <property type="match status" value="1"/>
</dbReference>
<feature type="domain" description="Laminin IV type A" evidence="16">
    <location>
        <begin position="1416"/>
        <end position="1597"/>
    </location>
</feature>
<dbReference type="InterPro" id="IPR003599">
    <property type="entry name" value="Ig_sub"/>
</dbReference>
<feature type="disulfide bond" evidence="11">
    <location>
        <begin position="33"/>
        <end position="48"/>
    </location>
</feature>
<dbReference type="InterPro" id="IPR002172">
    <property type="entry name" value="LDrepeatLR_classA_rpt"/>
</dbReference>
<dbReference type="PROSITE" id="PS01209">
    <property type="entry name" value="LDLRA_1"/>
    <property type="match status" value="4"/>
</dbReference>
<feature type="domain" description="Ig-like" evidence="15">
    <location>
        <begin position="1770"/>
        <end position="1853"/>
    </location>
</feature>
<dbReference type="Gene3D" id="2.170.300.10">
    <property type="entry name" value="Tie2 ligand-binding domain superfamily"/>
    <property type="match status" value="2"/>
</dbReference>
<feature type="disulfide bond" evidence="11">
    <location>
        <begin position="15"/>
        <end position="27"/>
    </location>
</feature>
<dbReference type="PANTHER" id="PTHR10574:SF406">
    <property type="entry name" value="LAMININ SUBUNIT ALPHA 5"/>
    <property type="match status" value="1"/>
</dbReference>
<feature type="disulfide bond" evidence="12">
    <location>
        <begin position="1362"/>
        <end position="1371"/>
    </location>
</feature>
<feature type="disulfide bond" evidence="11">
    <location>
        <begin position="90"/>
        <end position="102"/>
    </location>
</feature>
<dbReference type="GO" id="GO:0009888">
    <property type="term" value="P:tissue development"/>
    <property type="evidence" value="ECO:0007669"/>
    <property type="project" value="TreeGrafter"/>
</dbReference>
<dbReference type="Pfam" id="PF24973">
    <property type="entry name" value="EGF_LMN_ATRN"/>
    <property type="match status" value="1"/>
</dbReference>
<evidence type="ECO:0000256" key="3">
    <source>
        <dbReference type="ARBA" id="ARBA00022530"/>
    </source>
</evidence>
<feature type="disulfide bond" evidence="12">
    <location>
        <begin position="1309"/>
        <end position="1318"/>
    </location>
</feature>
<dbReference type="GO" id="GO:0009887">
    <property type="term" value="P:animal organ morphogenesis"/>
    <property type="evidence" value="ECO:0007669"/>
    <property type="project" value="TreeGrafter"/>
</dbReference>
<evidence type="ECO:0000256" key="11">
    <source>
        <dbReference type="PROSITE-ProRule" id="PRU00124"/>
    </source>
</evidence>
<proteinExistence type="predicted"/>
<evidence type="ECO:0000256" key="2">
    <source>
        <dbReference type="ARBA" id="ARBA00022525"/>
    </source>
</evidence>
<dbReference type="EMBL" id="JAPWTK010000099">
    <property type="protein sequence ID" value="KAJ8950523.1"/>
    <property type="molecule type" value="Genomic_DNA"/>
</dbReference>
<dbReference type="Proteomes" id="UP001162162">
    <property type="component" value="Unassembled WGS sequence"/>
</dbReference>
<dbReference type="PROSITE" id="PS50068">
    <property type="entry name" value="LDLRA_2"/>
    <property type="match status" value="11"/>
</dbReference>
<dbReference type="Pfam" id="PF00052">
    <property type="entry name" value="Laminin_B"/>
    <property type="match status" value="3"/>
</dbReference>
<keyword evidence="8" id="KW-0325">Glycoprotein</keyword>
<accession>A0AAV8YHF8</accession>
<keyword evidence="6" id="KW-0084">Basement membrane</keyword>
<dbReference type="InterPro" id="IPR002049">
    <property type="entry name" value="LE_dom"/>
</dbReference>
<evidence type="ECO:0000256" key="4">
    <source>
        <dbReference type="ARBA" id="ARBA00022729"/>
    </source>
</evidence>
<dbReference type="InterPro" id="IPR023415">
    <property type="entry name" value="LDLR_class-A_CS"/>
</dbReference>
<dbReference type="Pfam" id="PF00057">
    <property type="entry name" value="Ldl_recept_a"/>
    <property type="match status" value="10"/>
</dbReference>
<keyword evidence="4" id="KW-0732">Signal</keyword>
<dbReference type="InterPro" id="IPR013783">
    <property type="entry name" value="Ig-like_fold"/>
</dbReference>
<keyword evidence="18" id="KW-1185">Reference proteome</keyword>
<feature type="disulfide bond" evidence="11">
    <location>
        <begin position="461"/>
        <end position="479"/>
    </location>
</feature>
<dbReference type="CDD" id="cd00112">
    <property type="entry name" value="LDLa"/>
    <property type="match status" value="10"/>
</dbReference>
<keyword evidence="5" id="KW-0677">Repeat</keyword>
<dbReference type="Gene3D" id="4.10.400.10">
    <property type="entry name" value="Low-density Lipoprotein Receptor"/>
    <property type="match status" value="11"/>
</dbReference>
<dbReference type="SMART" id="SM00281">
    <property type="entry name" value="LamB"/>
    <property type="match status" value="3"/>
</dbReference>
<dbReference type="SMART" id="SM00192">
    <property type="entry name" value="LDLa"/>
    <property type="match status" value="11"/>
</dbReference>
<keyword evidence="10" id="KW-0245">EGF-like domain</keyword>
<evidence type="ECO:0000259" key="14">
    <source>
        <dbReference type="PROSITE" id="PS50027"/>
    </source>
</evidence>
<dbReference type="InterPro" id="IPR000034">
    <property type="entry name" value="Laminin_IV"/>
</dbReference>
<feature type="domain" description="Laminin IV type A" evidence="16">
    <location>
        <begin position="1076"/>
        <end position="1256"/>
    </location>
</feature>
<dbReference type="PROSITE" id="PS50027">
    <property type="entry name" value="EGF_LAM_2"/>
    <property type="match status" value="2"/>
</dbReference>
<feature type="disulfide bond" evidence="11">
    <location>
        <begin position="500"/>
        <end position="518"/>
    </location>
</feature>
<feature type="domain" description="Ig-like" evidence="15">
    <location>
        <begin position="2055"/>
        <end position="2143"/>
    </location>
</feature>
<dbReference type="CDD" id="cd00055">
    <property type="entry name" value="EGF_Lam"/>
    <property type="match status" value="3"/>
</dbReference>
<feature type="domain" description="Laminin EGF-like" evidence="14">
    <location>
        <begin position="1343"/>
        <end position="1391"/>
    </location>
</feature>
<dbReference type="PROSITE" id="PS01186">
    <property type="entry name" value="EGF_2"/>
    <property type="match status" value="1"/>
</dbReference>
<dbReference type="GO" id="GO:0005509">
    <property type="term" value="F:calcium ion binding"/>
    <property type="evidence" value="ECO:0007669"/>
    <property type="project" value="InterPro"/>
</dbReference>
<dbReference type="PROSITE" id="PS50026">
    <property type="entry name" value="EGF_3"/>
    <property type="match status" value="1"/>
</dbReference>
<dbReference type="InterPro" id="IPR018097">
    <property type="entry name" value="EGF_Ca-bd_CS"/>
</dbReference>
<feature type="disulfide bond" evidence="11">
    <location>
        <begin position="109"/>
        <end position="124"/>
    </location>
</feature>
<dbReference type="PRINTS" id="PR00261">
    <property type="entry name" value="LDLRECEPTOR"/>
</dbReference>
<dbReference type="PROSITE" id="PS50835">
    <property type="entry name" value="IG_LIKE"/>
    <property type="match status" value="7"/>
</dbReference>
<dbReference type="InterPro" id="IPR050440">
    <property type="entry name" value="Laminin/Netrin_ECM"/>
</dbReference>
<dbReference type="SMART" id="SM00180">
    <property type="entry name" value="EGF_Lam"/>
    <property type="match status" value="7"/>
</dbReference>
<feature type="disulfide bond" evidence="11">
    <location>
        <begin position="191"/>
        <end position="206"/>
    </location>
</feature>
<comment type="caution">
    <text evidence="17">The sequence shown here is derived from an EMBL/GenBank/DDBJ whole genome shotgun (WGS) entry which is preliminary data.</text>
</comment>
<dbReference type="FunFam" id="2.10.25.10:FF:000106">
    <property type="entry name" value="Heparan sulfate proteoglycan 2"/>
    <property type="match status" value="1"/>
</dbReference>
<evidence type="ECO:0000259" key="15">
    <source>
        <dbReference type="PROSITE" id="PS50835"/>
    </source>
</evidence>
<dbReference type="PROSITE" id="PS01187">
    <property type="entry name" value="EGF_CA"/>
    <property type="match status" value="1"/>
</dbReference>
<feature type="domain" description="Laminin EGF-like" evidence="14">
    <location>
        <begin position="1290"/>
        <end position="1337"/>
    </location>
</feature>
<feature type="disulfide bond" evidence="11">
    <location>
        <begin position="52"/>
        <end position="64"/>
    </location>
</feature>
<dbReference type="GO" id="GO:0048731">
    <property type="term" value="P:system development"/>
    <property type="evidence" value="ECO:0007669"/>
    <property type="project" value="UniProtKB-ARBA"/>
</dbReference>
<dbReference type="PROSITE" id="PS00022">
    <property type="entry name" value="EGF_1"/>
    <property type="match status" value="2"/>
</dbReference>
<keyword evidence="2" id="KW-0964">Secreted</keyword>
<dbReference type="SUPFAM" id="SSF57424">
    <property type="entry name" value="LDL receptor-like module"/>
    <property type="match status" value="11"/>
</dbReference>
<dbReference type="Gene3D" id="2.60.40.10">
    <property type="entry name" value="Immunoglobulins"/>
    <property type="match status" value="6"/>
</dbReference>
<dbReference type="InterPro" id="IPR036179">
    <property type="entry name" value="Ig-like_dom_sf"/>
</dbReference>
<feature type="disulfide bond" evidence="11">
    <location>
        <begin position="493"/>
        <end position="505"/>
    </location>
</feature>
<feature type="disulfide bond" evidence="11">
    <location>
        <begin position="229"/>
        <end position="244"/>
    </location>
</feature>
<dbReference type="Pfam" id="PF07679">
    <property type="entry name" value="I-set"/>
    <property type="match status" value="1"/>
</dbReference>
<keyword evidence="7 10" id="KW-1015">Disulfide bond</keyword>
<dbReference type="SUPFAM" id="SSF48726">
    <property type="entry name" value="Immunoglobulin"/>
    <property type="match status" value="8"/>
</dbReference>
<dbReference type="FunFam" id="4.10.400.10:FF:000062">
    <property type="entry name" value="Terribly reduced optic lobes, isoform AI"/>
    <property type="match status" value="1"/>
</dbReference>
<keyword evidence="3" id="KW-0272">Extracellular matrix</keyword>
<comment type="caution">
    <text evidence="10">Lacks conserved residue(s) required for the propagation of feature annotation.</text>
</comment>
<name>A0AAV8YHF8_9CUCU</name>
<evidence type="ECO:0000256" key="7">
    <source>
        <dbReference type="ARBA" id="ARBA00023157"/>
    </source>
</evidence>
<feature type="disulfide bond" evidence="11">
    <location>
        <begin position="473"/>
        <end position="488"/>
    </location>
</feature>
<feature type="domain" description="Ig-like" evidence="15">
    <location>
        <begin position="1858"/>
        <end position="1948"/>
    </location>
</feature>
<evidence type="ECO:0000256" key="8">
    <source>
        <dbReference type="ARBA" id="ARBA00023180"/>
    </source>
</evidence>
<evidence type="ECO:0000256" key="6">
    <source>
        <dbReference type="ARBA" id="ARBA00022869"/>
    </source>
</evidence>
<dbReference type="Pfam" id="PF13927">
    <property type="entry name" value="Ig_3"/>
    <property type="match status" value="2"/>
</dbReference>
<evidence type="ECO:0000256" key="5">
    <source>
        <dbReference type="ARBA" id="ARBA00022737"/>
    </source>
</evidence>
<evidence type="ECO:0000259" key="13">
    <source>
        <dbReference type="PROSITE" id="PS50026"/>
    </source>
</evidence>
<sequence length="2299" mass="252400">MEFLPDSVLLSPPSCGDDEVRCQDGSCIPGKRCDRIFDCLDSSDEKGCEGFCDLSEFRCNDGGCIDERLRCDHLKDCRDGSDEENCVFGCPGDQFPCNDGLCLDSRRRCDRIPDCADGSDEVDCPGAESQNRTCREDELDCGDECINISFRCDGFHDCKDGRDELGCAVVCSAEQFECTSDGRCIDNAQKCDGNSDCSDGSDEANCPRRCSSGQLTCRDGSCYERHQQCDGTYDCQDGTDEIGCPCRPDEFQCWDSNQCIDSSLRCNRRNDCRDGSDEYNCRYITTTSAPETTTRPPISCPAGYQPCASLNQCVRREQICDGRVDCSDLSDETNCRKCFYLLNEGGLDLKTYPNAQDIKETTYKYDREVVFQCRDEGPLRAKVYWSRPNGEPLPEGSIDRNGRLEIPNIKIQDAGTYLCIASGFPPNTPGAQVSVQLRVDRWEPPPTLRPIPACDLYEATCSNGQCIPKNKVCDGAYDCSDGSDENRCNPNGCEPNEFQCANKKCVLKTWRCDSDDDCGDGSDEENCGTSAPGALCEYHQFACHSNNQCIPRSYHCDNERDCVDGSDEIGCSKPVISRPPTPMLILNVGDTLEITCTAVGIPSTSVDGFGELVCEDARVEDQGAYSCEAINIRGSVFAVPDTIVQVVSPGVCGPGYFNSEARTASECIKCFCFGHTSTCRSADLYTYQFQPPFDTLKLLGVHINPYTGVVDIRDEPIFRGASPQLLPIGPNGVVSTVPEYGELAQPNVIPYFAMPENYHGNQLKSYGGYLRYTVRHSNRGYPTSAPNIIISGNGYILLHKSSHSPAPNTNENVEVRFFEGEWLKKSEREPENTASREEIMMVLEDIDNILIRLQYNEGPLNTSISNIVMESAAAPNSGLGAATYVEECTCPVGYTGLSCERCADGYTRQESGPWLGQCYKSTSCPPGQYYDGRQCEVCPCPLTNPSNQFGRTCRLSSEREVVCDCPPGYVGNRCEYCAPGYVGNPLIPGGSCRLEPTAPPQPYCSAEGSTGVVDANGRCRCKDLVYGSTCTECKANTFFLSNKNQFGCIACFCMGVSSECSSSNWYRDQISNVFTSSTSGFALVDSINRETPITQGIRLNQQDREISYSSFTSSNAYYWLLPSRYLGNKITSYGGNLRYTIRHTPVPGGQSSRNSAADVELVSKNNINLLFFNTNQTYPSNDPQTFTIPLLEQYWQRHDGQRADREHLLMALADLEAIYIKATYYTNTRESSLVSVSLDVATDHNTGLERALEVEQCHCPLGYTGLSCENCDTGYTRTLDGLYLGLCEPCSCNGHSNDCDGETGTCFNCRDHTTGDSCQECLPGYDGDPLASAPCRAVEPPNCNCDPRGTVSNECRGGRCVCKVNVEGDNCDRCRPGSFGLNSSNIDGCEFCFCSGVTTDCSESNLYIEQIPIHVIDSSGFILTDQYHRTRIADKFDINLLLNEISYNFLPSQQDRLFWSLPSRFTGNKIKSYGGRLEFIQKYTQRPQARYVPDQDVIITGNGITIYWSNPNELLDGIANTVSIPLHPSAHWYRSDREQGPKPASREDILIVLANIDSILIRAAQSSDTGTAYLSDITLDTAVEQYTGKPKATSVEVCRCPPGYRGTSCESCASGYYRDLYFDQSRPLGTCSRCPCNNREESCELGPDRRVICHCLRGYGGIDCGVAFNITDRVLGVEMEMTPSKVVAPIGTQVLFTCKYRSQFSSDLYIAIESLSIHDYKETKYPGGAQTTFYHVVGCNQQKIRCVVRDKQGREVGAINVLVNPELRPPRIIVSPPIVSVNEGQPIDVRCSSDGIPAPDVIVQRVDGLPLNPRHYFENGVFRITQAIRTDSGSYQCIATNSVGSDSSGFRIQVYDSPGSIVRVDIQPESFTGISGDTIILKCVATSVGAEDIQSYAWSRPSGQLPYNSIEDRGTLTISNAAPGDSGVYVCTIISYAGIKGSHNATVTIAGSDGQWPTASLEAPRLELYPGTEQTVIDGNSAILQCRAVAGIQSPIIAWSRSDNRPLGPNVEEMSGGTLRLTQVTPNEQGEYICTATNEAGTATAIAHIIVHTPPEIQITPAQDVITRNIGDSLQLQCVGTGNPQPNVSWSKYDAQQPLGTGLYSAGINNIAYQDFNHLTTQDQGLYICKAESSAGVVERRIQLVVDTFPTRGDITGPRVHVNWIRADNSSLPREAYVRSGVLYIDNVQPSAAGEYRCVGIETATGRMVFSLNTFLEVISEKDMCAFLAPPRIMLIPPRQVVRPGDHAYINCSATGEQPITISWSPISRQMPPLYIPEMVIFDLITSNYKMLEDIGVLQ</sequence>
<feature type="domain" description="Ig-like" evidence="15">
    <location>
        <begin position="2231"/>
        <end position="2264"/>
    </location>
</feature>
<dbReference type="GO" id="GO:0030154">
    <property type="term" value="P:cell differentiation"/>
    <property type="evidence" value="ECO:0007669"/>
    <property type="project" value="UniProtKB-ARBA"/>
</dbReference>
<evidence type="ECO:0000256" key="1">
    <source>
        <dbReference type="ARBA" id="ARBA00004302"/>
    </source>
</evidence>
<feature type="domain" description="EGF-like" evidence="13">
    <location>
        <begin position="936"/>
        <end position="975"/>
    </location>
</feature>
<feature type="disulfide bond" evidence="11">
    <location>
        <begin position="97"/>
        <end position="115"/>
    </location>
</feature>
<feature type="disulfide bond" evidence="11">
    <location>
        <begin position="266"/>
        <end position="281"/>
    </location>
</feature>
<feature type="disulfide bond" evidence="11">
    <location>
        <begin position="71"/>
        <end position="86"/>
    </location>
</feature>
<feature type="disulfide bond" evidence="10">
    <location>
        <begin position="965"/>
        <end position="974"/>
    </location>
</feature>
<dbReference type="InterPro" id="IPR056863">
    <property type="entry name" value="LMN_ATRN_NET-like_EGF"/>
</dbReference>
<dbReference type="Gene3D" id="2.10.25.10">
    <property type="entry name" value="Laminin"/>
    <property type="match status" value="2"/>
</dbReference>
<feature type="disulfide bond" evidence="11">
    <location>
        <begin position="59"/>
        <end position="77"/>
    </location>
</feature>
<feature type="disulfide bond" evidence="12">
    <location>
        <begin position="1343"/>
        <end position="1355"/>
    </location>
</feature>
<reference evidence="17" key="1">
    <citation type="journal article" date="2023" name="Insect Mol. Biol.">
        <title>Genome sequencing provides insights into the evolution of gene families encoding plant cell wall-degrading enzymes in longhorned beetles.</title>
        <authorList>
            <person name="Shin N.R."/>
            <person name="Okamura Y."/>
            <person name="Kirsch R."/>
            <person name="Pauchet Y."/>
        </authorList>
    </citation>
    <scope>NUCLEOTIDE SEQUENCE</scope>
    <source>
        <strain evidence="17">AMC_N1</strain>
    </source>
</reference>
<dbReference type="InterPro" id="IPR007110">
    <property type="entry name" value="Ig-like_dom"/>
</dbReference>
<gene>
    <name evidence="17" type="ORF">NQ318_015267</name>
</gene>
<feature type="disulfide bond" evidence="11">
    <location>
        <begin position="217"/>
        <end position="235"/>
    </location>
</feature>
<dbReference type="InterPro" id="IPR036055">
    <property type="entry name" value="LDL_receptor-like_sf"/>
</dbReference>
<dbReference type="InterPro" id="IPR013098">
    <property type="entry name" value="Ig_I-set"/>
</dbReference>
<comment type="subcellular location">
    <subcellularLocation>
        <location evidence="1">Secreted</location>
        <location evidence="1">Extracellular space</location>
        <location evidence="1">Extracellular matrix</location>
        <location evidence="1">Basement membrane</location>
    </subcellularLocation>
</comment>
<keyword evidence="9 12" id="KW-0424">Laminin EGF-like domain</keyword>
<evidence type="ECO:0000313" key="18">
    <source>
        <dbReference type="Proteomes" id="UP001162162"/>
    </source>
</evidence>
<dbReference type="Pfam" id="PF00053">
    <property type="entry name" value="EGF_laminin"/>
    <property type="match status" value="6"/>
</dbReference>
<feature type="disulfide bond" evidence="12">
    <location>
        <begin position="1321"/>
        <end position="1335"/>
    </location>
</feature>
<feature type="disulfide bond" evidence="11">
    <location>
        <begin position="320"/>
        <end position="335"/>
    </location>
</feature>